<feature type="region of interest" description="Disordered" evidence="2">
    <location>
        <begin position="111"/>
        <end position="241"/>
    </location>
</feature>
<evidence type="ECO:0000256" key="2">
    <source>
        <dbReference type="SAM" id="MobiDB-lite"/>
    </source>
</evidence>
<dbReference type="AlphaFoldDB" id="A0AAG5DHQ1"/>
<organism evidence="3 4">
    <name type="scientific">Anopheles atroparvus</name>
    <name type="common">European mosquito</name>
    <dbReference type="NCBI Taxonomy" id="41427"/>
    <lineage>
        <taxon>Eukaryota</taxon>
        <taxon>Metazoa</taxon>
        <taxon>Ecdysozoa</taxon>
        <taxon>Arthropoda</taxon>
        <taxon>Hexapoda</taxon>
        <taxon>Insecta</taxon>
        <taxon>Pterygota</taxon>
        <taxon>Neoptera</taxon>
        <taxon>Endopterygota</taxon>
        <taxon>Diptera</taxon>
        <taxon>Nematocera</taxon>
        <taxon>Culicoidea</taxon>
        <taxon>Culicidae</taxon>
        <taxon>Anophelinae</taxon>
        <taxon>Anopheles</taxon>
    </lineage>
</organism>
<keyword evidence="4" id="KW-1185">Reference proteome</keyword>
<feature type="compositionally biased region" description="Acidic residues" evidence="2">
    <location>
        <begin position="194"/>
        <end position="219"/>
    </location>
</feature>
<evidence type="ECO:0000313" key="3">
    <source>
        <dbReference type="EnsemblMetazoa" id="ENSAATROPP010384"/>
    </source>
</evidence>
<evidence type="ECO:0000313" key="4">
    <source>
        <dbReference type="Proteomes" id="UP000075880"/>
    </source>
</evidence>
<dbReference type="PANTHER" id="PTHR12232">
    <property type="entry name" value="SH3 DOMAIN-BINDING GLUTAMIC ACID-RICH-LIKE PROTEIN"/>
    <property type="match status" value="1"/>
</dbReference>
<reference evidence="3" key="1">
    <citation type="submission" date="2024-04" db="UniProtKB">
        <authorList>
            <consortium name="EnsemblMetazoa"/>
        </authorList>
    </citation>
    <scope>IDENTIFICATION</scope>
    <source>
        <strain evidence="3">EBRO</strain>
    </source>
</reference>
<dbReference type="SUPFAM" id="SSF52833">
    <property type="entry name" value="Thioredoxin-like"/>
    <property type="match status" value="1"/>
</dbReference>
<evidence type="ECO:0000256" key="1">
    <source>
        <dbReference type="ARBA" id="ARBA00007764"/>
    </source>
</evidence>
<dbReference type="EnsemblMetazoa" id="ENSAATROPT011481">
    <property type="protein sequence ID" value="ENSAATROPP010384"/>
    <property type="gene ID" value="ENSAATROPG009359"/>
</dbReference>
<proteinExistence type="inferred from homology"/>
<accession>A0AAG5DHQ1</accession>
<dbReference type="Pfam" id="PF04908">
    <property type="entry name" value="SH3BGR"/>
    <property type="match status" value="1"/>
</dbReference>
<dbReference type="CDD" id="cd03030">
    <property type="entry name" value="GRX_SH3BGR"/>
    <property type="match status" value="1"/>
</dbReference>
<dbReference type="PANTHER" id="PTHR12232:SF15">
    <property type="entry name" value="SH3 DOMAIN-BINDING GLUTAMIC ACID-RICH PROTEIN HOMOLOG"/>
    <property type="match status" value="1"/>
</dbReference>
<evidence type="ECO:0008006" key="5">
    <source>
        <dbReference type="Google" id="ProtNLM"/>
    </source>
</evidence>
<comment type="similarity">
    <text evidence="1">Belongs to the SH3BGR family.</text>
</comment>
<sequence length="241" mass="26322">MVIKVYVSGMSGNKEVKKRQQRVTMIMDSKHIEYTVIDITEPGQEGEKDFMQVNAQHKGCTISDPNPRHALPPQLFNDTEYCGDYDDFDMANEVDNLEVFLKLAAPAVPEVEHKNGGTTGEEATEATDAVVDDDENKENKTEDNADGGAVVAEAATEDGANEEPPNAVEMDAEPDDEEEELLKTSAALAGKSEDAEEIDIEEAEEEEAALQPDQDDAAEDGISSKLVDTDDPMLAEQEQEE</sequence>
<dbReference type="Gene3D" id="3.40.30.10">
    <property type="entry name" value="Glutaredoxin"/>
    <property type="match status" value="1"/>
</dbReference>
<feature type="compositionally biased region" description="Acidic residues" evidence="2">
    <location>
        <begin position="229"/>
        <end position="241"/>
    </location>
</feature>
<dbReference type="InterPro" id="IPR006993">
    <property type="entry name" value="Glut_rich_SH3-bd"/>
</dbReference>
<protein>
    <recommendedName>
        <fullName evidence="5">SH3 domain-binding glutamic acid-rich protein</fullName>
    </recommendedName>
</protein>
<dbReference type="Proteomes" id="UP000075880">
    <property type="component" value="Unassembled WGS sequence"/>
</dbReference>
<feature type="compositionally biased region" description="Acidic residues" evidence="2">
    <location>
        <begin position="170"/>
        <end position="180"/>
    </location>
</feature>
<feature type="compositionally biased region" description="Acidic residues" evidence="2">
    <location>
        <begin position="122"/>
        <end position="136"/>
    </location>
</feature>
<dbReference type="GO" id="GO:0005737">
    <property type="term" value="C:cytoplasm"/>
    <property type="evidence" value="ECO:0007669"/>
    <property type="project" value="TreeGrafter"/>
</dbReference>
<dbReference type="InterPro" id="IPR036249">
    <property type="entry name" value="Thioredoxin-like_sf"/>
</dbReference>
<dbReference type="InterPro" id="IPR051033">
    <property type="entry name" value="SH3BGR"/>
</dbReference>
<name>A0AAG5DHQ1_ANOAO</name>